<feature type="domain" description="Ras-GAP" evidence="10">
    <location>
        <begin position="171"/>
        <end position="324"/>
    </location>
</feature>
<comment type="function">
    <text evidence="7">Acts both as a GTPase-activating protein (GAP) and a guanine nucleotide exchange factor (GEF), and participates in endocytosis.</text>
</comment>
<accession>U4U997</accession>
<dbReference type="GO" id="GO:0005085">
    <property type="term" value="F:guanyl-nucleotide exchange factor activity"/>
    <property type="evidence" value="ECO:0007669"/>
    <property type="project" value="UniProtKB-KW"/>
</dbReference>
<keyword evidence="3" id="KW-0343">GTPase activation</keyword>
<organism evidence="12 13">
    <name type="scientific">Dendroctonus ponderosae</name>
    <name type="common">Mountain pine beetle</name>
    <dbReference type="NCBI Taxonomy" id="77166"/>
    <lineage>
        <taxon>Eukaryota</taxon>
        <taxon>Metazoa</taxon>
        <taxon>Ecdysozoa</taxon>
        <taxon>Arthropoda</taxon>
        <taxon>Hexapoda</taxon>
        <taxon>Insecta</taxon>
        <taxon>Pterygota</taxon>
        <taxon>Neoptera</taxon>
        <taxon>Endopterygota</taxon>
        <taxon>Coleoptera</taxon>
        <taxon>Polyphaga</taxon>
        <taxon>Cucujiformia</taxon>
        <taxon>Curculionidae</taxon>
        <taxon>Scolytinae</taxon>
        <taxon>Dendroctonus</taxon>
    </lineage>
</organism>
<dbReference type="GO" id="GO:0006897">
    <property type="term" value="P:endocytosis"/>
    <property type="evidence" value="ECO:0007669"/>
    <property type="project" value="UniProtKB-KW"/>
</dbReference>
<feature type="compositionally biased region" description="Polar residues" evidence="9">
    <location>
        <begin position="932"/>
        <end position="946"/>
    </location>
</feature>
<dbReference type="InterPro" id="IPR037191">
    <property type="entry name" value="VPS9_dom_sf"/>
</dbReference>
<comment type="subcellular location">
    <subcellularLocation>
        <location evidence="1">Membrane</location>
        <topology evidence="1">Peripheral membrane protein</topology>
    </subcellularLocation>
</comment>
<evidence type="ECO:0000256" key="8">
    <source>
        <dbReference type="ARBA" id="ARBA00068997"/>
    </source>
</evidence>
<evidence type="ECO:0000256" key="5">
    <source>
        <dbReference type="ARBA" id="ARBA00022658"/>
    </source>
</evidence>
<dbReference type="GO" id="GO:0005096">
    <property type="term" value="F:GTPase activator activity"/>
    <property type="evidence" value="ECO:0007669"/>
    <property type="project" value="UniProtKB-KW"/>
</dbReference>
<dbReference type="STRING" id="77166.U4U997"/>
<feature type="region of interest" description="Disordered" evidence="9">
    <location>
        <begin position="422"/>
        <end position="441"/>
    </location>
</feature>
<dbReference type="GO" id="GO:0005829">
    <property type="term" value="C:cytosol"/>
    <property type="evidence" value="ECO:0007669"/>
    <property type="project" value="TreeGrafter"/>
</dbReference>
<feature type="domain" description="VPS9" evidence="11">
    <location>
        <begin position="1339"/>
        <end position="1477"/>
    </location>
</feature>
<evidence type="ECO:0000313" key="13">
    <source>
        <dbReference type="Proteomes" id="UP000030742"/>
    </source>
</evidence>
<dbReference type="SMART" id="SM00167">
    <property type="entry name" value="VPS9"/>
    <property type="match status" value="1"/>
</dbReference>
<evidence type="ECO:0000313" key="12">
    <source>
        <dbReference type="EMBL" id="ERL86510.1"/>
    </source>
</evidence>
<dbReference type="InterPro" id="IPR008936">
    <property type="entry name" value="Rho_GTPase_activation_prot"/>
</dbReference>
<keyword evidence="5" id="KW-0344">Guanine-nucleotide releasing factor</keyword>
<evidence type="ECO:0000256" key="6">
    <source>
        <dbReference type="ARBA" id="ARBA00023136"/>
    </source>
</evidence>
<dbReference type="GO" id="GO:0031267">
    <property type="term" value="F:small GTPase binding"/>
    <property type="evidence" value="ECO:0007669"/>
    <property type="project" value="TreeGrafter"/>
</dbReference>
<evidence type="ECO:0000256" key="2">
    <source>
        <dbReference type="ARBA" id="ARBA00008489"/>
    </source>
</evidence>
<dbReference type="PROSITE" id="PS50018">
    <property type="entry name" value="RAS_GTPASE_ACTIV_2"/>
    <property type="match status" value="1"/>
</dbReference>
<evidence type="ECO:0000256" key="4">
    <source>
        <dbReference type="ARBA" id="ARBA00022583"/>
    </source>
</evidence>
<evidence type="ECO:0000256" key="1">
    <source>
        <dbReference type="ARBA" id="ARBA00004170"/>
    </source>
</evidence>
<evidence type="ECO:0000256" key="9">
    <source>
        <dbReference type="SAM" id="MobiDB-lite"/>
    </source>
</evidence>
<feature type="region of interest" description="Disordered" evidence="9">
    <location>
        <begin position="864"/>
        <end position="896"/>
    </location>
</feature>
<evidence type="ECO:0000259" key="11">
    <source>
        <dbReference type="PROSITE" id="PS51205"/>
    </source>
</evidence>
<proteinExistence type="inferred from homology"/>
<dbReference type="OrthoDB" id="10264848at2759"/>
<feature type="region of interest" description="Disordered" evidence="9">
    <location>
        <begin position="917"/>
        <end position="965"/>
    </location>
</feature>
<feature type="compositionally biased region" description="Low complexity" evidence="9">
    <location>
        <begin position="917"/>
        <end position="931"/>
    </location>
</feature>
<dbReference type="PROSITE" id="PS51205">
    <property type="entry name" value="VPS9"/>
    <property type="match status" value="1"/>
</dbReference>
<dbReference type="SUPFAM" id="SSF48350">
    <property type="entry name" value="GTPase activation domain, GAP"/>
    <property type="match status" value="1"/>
</dbReference>
<dbReference type="InterPro" id="IPR045046">
    <property type="entry name" value="Vps9-like"/>
</dbReference>
<comment type="similarity">
    <text evidence="2">Belongs to the GAPVD1 family.</text>
</comment>
<keyword evidence="6" id="KW-0472">Membrane</keyword>
<dbReference type="SUPFAM" id="SSF109993">
    <property type="entry name" value="VPS9 domain"/>
    <property type="match status" value="1"/>
</dbReference>
<dbReference type="FunFam" id="1.20.1050.80:FF:000001">
    <property type="entry name" value="GTPase-activating protein and VPS9 domain-containing protein 1 isoform X1"/>
    <property type="match status" value="1"/>
</dbReference>
<dbReference type="PANTHER" id="PTHR23101:SF25">
    <property type="entry name" value="GTPASE-ACTIVATING PROTEIN AND VPS9 DOMAIN-CONTAINING PROTEIN 1"/>
    <property type="match status" value="1"/>
</dbReference>
<feature type="compositionally biased region" description="Basic and acidic residues" evidence="9">
    <location>
        <begin position="578"/>
        <end position="594"/>
    </location>
</feature>
<feature type="compositionally biased region" description="Low complexity" evidence="9">
    <location>
        <begin position="598"/>
        <end position="607"/>
    </location>
</feature>
<dbReference type="InterPro" id="IPR041545">
    <property type="entry name" value="DUF5601"/>
</dbReference>
<gene>
    <name evidence="12" type="ORF">D910_03914</name>
</gene>
<feature type="region of interest" description="Disordered" evidence="9">
    <location>
        <begin position="1093"/>
        <end position="1117"/>
    </location>
</feature>
<protein>
    <recommendedName>
        <fullName evidence="8">Receptor-mediated endocytosis protein 6 homolog</fullName>
    </recommendedName>
</protein>
<evidence type="ECO:0000256" key="7">
    <source>
        <dbReference type="ARBA" id="ARBA00053914"/>
    </source>
</evidence>
<dbReference type="InterPro" id="IPR003123">
    <property type="entry name" value="VPS9"/>
</dbReference>
<keyword evidence="4" id="KW-0254">Endocytosis</keyword>
<evidence type="ECO:0000259" key="10">
    <source>
        <dbReference type="PROSITE" id="PS50018"/>
    </source>
</evidence>
<evidence type="ECO:0000256" key="3">
    <source>
        <dbReference type="ARBA" id="ARBA00022468"/>
    </source>
</evidence>
<name>U4U997_DENPD</name>
<feature type="compositionally biased region" description="Polar residues" evidence="9">
    <location>
        <begin position="422"/>
        <end position="432"/>
    </location>
</feature>
<dbReference type="Gene3D" id="1.20.1050.80">
    <property type="entry name" value="VPS9 domain"/>
    <property type="match status" value="1"/>
</dbReference>
<dbReference type="PANTHER" id="PTHR23101">
    <property type="entry name" value="RAB GDP/GTP EXCHANGE FACTOR"/>
    <property type="match status" value="1"/>
</dbReference>
<feature type="compositionally biased region" description="Polar residues" evidence="9">
    <location>
        <begin position="869"/>
        <end position="882"/>
    </location>
</feature>
<dbReference type="Pfam" id="PF00616">
    <property type="entry name" value="RasGAP"/>
    <property type="match status" value="1"/>
</dbReference>
<dbReference type="InterPro" id="IPR001936">
    <property type="entry name" value="RasGAP_dom"/>
</dbReference>
<dbReference type="Pfam" id="PF18151">
    <property type="entry name" value="DUF5601"/>
    <property type="match status" value="1"/>
</dbReference>
<dbReference type="EMBL" id="KB631815">
    <property type="protein sequence ID" value="ERL86510.1"/>
    <property type="molecule type" value="Genomic_DNA"/>
</dbReference>
<sequence length="1477" mass="165620">MKNETLDDDSDIYTFICKLRQEKLFIKSEKLDIQELNELIRAKTQTVIKASWLTNKQKLLLFERRVSSQNCRRFDFVRNSEFVEAKNTLGFQNSVKISNLLHILRSQPKQLANWLITGEAVKDDAVQHPLLLQSLLNGLYGGCVFADDTKLLLTLLFELAKKQLLKSDNPRRHLYFLFHEIYQPAKFFLSAALEMPILELFRQDENLKVYKDAVEYRNDVASKLAQFTNSFVQSLLENVCSFPRALAWIAFHIYKMIENNYCAKEVTGTATSLANSIITELLFTLFICPVIVDPEQYGIANAVTSEMVRHNLIQVGKIMQILALYKFEGIDKKYLDIFENVDKNSMSNFVELLFFDMDSSDPPVDTSPEVVRDIMLFTEEELNNLVYFLQKVQMIRVQNDNFEKNPSLSVSIEEHLSSLAISRENSPQTSRPNGDLSEFSPAKKPPFFSLGSLGKSMQANQTVASYFNLLENILDTNGTSNSNDLKDGYSGYADEGSIGGFLGIVFGFAATVDCLGNTSDNLEAISEAASNHSVASSLELENEDQNDNLSDMVSANVSGRGTPNISGRDTPSSQVNENDDRPHTDNQRAEDHVDAGAQPQQQQQQPPNISRQRRSEIDDKFCKFEIKRLLEGDETVSIISETWSTDVLASDNETIGESESRLERQQHLHLVDQAIQEVDISETQSESAWSTDVMASDTERLIDVDNDDTASVAQSDDTNSVARSDDTRSETDEVASARRLSSCSGSYGGILMNTSTACTNFVTVSVNSPSYVPAGNNVLVSQSSATGINVKSLRDSNFVTINQNYVSSASFQEFKKRDGRLNGKINTEVDRNANNVFKPIAQHGVAQSTQTTVSFSSVTTNSVGGAANKQGNQKSADNNQMPGPSGFNGKDFEGEPSIKNSIMKKYGDRPTEILLSNCSLNSSSSGSSSNSFENNKVSSTNDNSEQWEPKPWLTSSGSSLNVTLTPSESTSELSVLSVNSHLTASVVNPAVRKTTMVLNRSLKPSASTGAIPKSISFDMSVNKGLDDDSRSKRGGFFGRLRKGFGYKKRSFRNQEDLRNGDEDFLVKQAIGDSPIRLNNSASDSSDDILAKYRKPSAESSPVKENGHSKKSSKVLKSDNLNQEANSFTDVKKKLRLVLGNTSEIPYFIKQNPCSMKIKLETILRLEMGKARKLREWSSAARIAEALRCVQLLDERHCLKLIQSLRADLRLRATYLRYLVSSKQELLFTEMYLNTLQDQIKHDRIQCEFYFASVCVREFLSEQEPLVMAFCDEFRRLSLADEKCDFLQNFYLRLFEIMNENKHWQDVLHKRDFLVKVTLERCIMSRVYFNAIYPNGDGDRDRDRVLHEHIGTLSKSLRPEHKDLLIPSAFLRESPWLPAQEALRALDAARTPRDKLRCVSRCAKCLVDLLGLSGSCAAADDFTPVLVYVIIKVNPVALLSTVQFVNSFNAGQIRGEDEYWWTQFCSAVEYIKTMDYSD</sequence>
<feature type="region of interest" description="Disordered" evidence="9">
    <location>
        <begin position="704"/>
        <end position="733"/>
    </location>
</feature>
<dbReference type="Gene3D" id="1.10.506.10">
    <property type="entry name" value="GTPase Activation - p120gap, domain 1"/>
    <property type="match status" value="1"/>
</dbReference>
<dbReference type="GO" id="GO:0030139">
    <property type="term" value="C:endocytic vesicle"/>
    <property type="evidence" value="ECO:0007669"/>
    <property type="project" value="TreeGrafter"/>
</dbReference>
<dbReference type="GO" id="GO:0016020">
    <property type="term" value="C:membrane"/>
    <property type="evidence" value="ECO:0007669"/>
    <property type="project" value="UniProtKB-SubCell"/>
</dbReference>
<dbReference type="Proteomes" id="UP000030742">
    <property type="component" value="Unassembled WGS sequence"/>
</dbReference>
<feature type="compositionally biased region" description="Polar residues" evidence="9">
    <location>
        <begin position="547"/>
        <end position="576"/>
    </location>
</feature>
<feature type="compositionally biased region" description="Polar residues" evidence="9">
    <location>
        <begin position="709"/>
        <end position="722"/>
    </location>
</feature>
<dbReference type="Pfam" id="PF02204">
    <property type="entry name" value="VPS9"/>
    <property type="match status" value="1"/>
</dbReference>
<feature type="region of interest" description="Disordered" evidence="9">
    <location>
        <begin position="536"/>
        <end position="616"/>
    </location>
</feature>
<dbReference type="GO" id="GO:0051049">
    <property type="term" value="P:regulation of transport"/>
    <property type="evidence" value="ECO:0007669"/>
    <property type="project" value="UniProtKB-ARBA"/>
</dbReference>
<reference evidence="12 13" key="1">
    <citation type="journal article" date="2013" name="Genome Biol.">
        <title>Draft genome of the mountain pine beetle, Dendroctonus ponderosae Hopkins, a major forest pest.</title>
        <authorList>
            <person name="Keeling C.I."/>
            <person name="Yuen M.M."/>
            <person name="Liao N.Y."/>
            <person name="Docking T.R."/>
            <person name="Chan S.K."/>
            <person name="Taylor G.A."/>
            <person name="Palmquist D.L."/>
            <person name="Jackman S.D."/>
            <person name="Nguyen A."/>
            <person name="Li M."/>
            <person name="Henderson H."/>
            <person name="Janes J.K."/>
            <person name="Zhao Y."/>
            <person name="Pandoh P."/>
            <person name="Moore R."/>
            <person name="Sperling F.A."/>
            <person name="Huber D.P."/>
            <person name="Birol I."/>
            <person name="Jones S.J."/>
            <person name="Bohlmann J."/>
        </authorList>
    </citation>
    <scope>NUCLEOTIDE SEQUENCE</scope>
</reference>